<keyword evidence="1" id="KW-0732">Signal</keyword>
<gene>
    <name evidence="2" type="ORF">SCF082_LOCUS52974</name>
</gene>
<dbReference type="EMBL" id="CAXAMM010044350">
    <property type="protein sequence ID" value="CAK9114334.1"/>
    <property type="molecule type" value="Genomic_DNA"/>
</dbReference>
<feature type="chain" id="PRO_5045280925" evidence="1">
    <location>
        <begin position="20"/>
        <end position="101"/>
    </location>
</feature>
<dbReference type="Proteomes" id="UP001642464">
    <property type="component" value="Unassembled WGS sequence"/>
</dbReference>
<comment type="caution">
    <text evidence="2">The sequence shown here is derived from an EMBL/GenBank/DDBJ whole genome shotgun (WGS) entry which is preliminary data.</text>
</comment>
<feature type="signal peptide" evidence="1">
    <location>
        <begin position="1"/>
        <end position="19"/>
    </location>
</feature>
<accession>A0ABP0SQ66</accession>
<proteinExistence type="predicted"/>
<evidence type="ECO:0000313" key="3">
    <source>
        <dbReference type="Proteomes" id="UP001642464"/>
    </source>
</evidence>
<name>A0ABP0SQ66_9DINO</name>
<organism evidence="2 3">
    <name type="scientific">Durusdinium trenchii</name>
    <dbReference type="NCBI Taxonomy" id="1381693"/>
    <lineage>
        <taxon>Eukaryota</taxon>
        <taxon>Sar</taxon>
        <taxon>Alveolata</taxon>
        <taxon>Dinophyceae</taxon>
        <taxon>Suessiales</taxon>
        <taxon>Symbiodiniaceae</taxon>
        <taxon>Durusdinium</taxon>
    </lineage>
</organism>
<evidence type="ECO:0000313" key="2">
    <source>
        <dbReference type="EMBL" id="CAK9114334.1"/>
    </source>
</evidence>
<evidence type="ECO:0000256" key="1">
    <source>
        <dbReference type="SAM" id="SignalP"/>
    </source>
</evidence>
<keyword evidence="3" id="KW-1185">Reference proteome</keyword>
<reference evidence="2 3" key="1">
    <citation type="submission" date="2024-02" db="EMBL/GenBank/DDBJ databases">
        <authorList>
            <person name="Chen Y."/>
            <person name="Shah S."/>
            <person name="Dougan E. K."/>
            <person name="Thang M."/>
            <person name="Chan C."/>
        </authorList>
    </citation>
    <scope>NUCLEOTIDE SEQUENCE [LARGE SCALE GENOMIC DNA]</scope>
</reference>
<sequence length="101" mass="11270">MRCLLLWVLPAVAWSNCCSNPCLQCDRRTNCAEAGGQWLCETESEPQRGAPRLPANARQEHLAQLKRRSADEQARRIDRLVALLKGDEVIAPKRGEESLSG</sequence>
<protein>
    <submittedName>
        <fullName evidence="2">Uncharacterized protein</fullName>
    </submittedName>
</protein>